<comment type="caution">
    <text evidence="1">The sequence shown here is derived from an EMBL/GenBank/DDBJ whole genome shotgun (WGS) entry which is preliminary data.</text>
</comment>
<proteinExistence type="predicted"/>
<dbReference type="Proteomes" id="UP001548189">
    <property type="component" value="Unassembled WGS sequence"/>
</dbReference>
<evidence type="ECO:0000313" key="1">
    <source>
        <dbReference type="EMBL" id="MET1255400.1"/>
    </source>
</evidence>
<organism evidence="1 2">
    <name type="scientific">Aliikangiella maris</name>
    <dbReference type="NCBI Taxonomy" id="3162458"/>
    <lineage>
        <taxon>Bacteria</taxon>
        <taxon>Pseudomonadati</taxon>
        <taxon>Pseudomonadota</taxon>
        <taxon>Gammaproteobacteria</taxon>
        <taxon>Oceanospirillales</taxon>
        <taxon>Pleioneaceae</taxon>
        <taxon>Aliikangiella</taxon>
    </lineage>
</organism>
<evidence type="ECO:0000313" key="2">
    <source>
        <dbReference type="Proteomes" id="UP001548189"/>
    </source>
</evidence>
<keyword evidence="2" id="KW-1185">Reference proteome</keyword>
<protein>
    <submittedName>
        <fullName evidence="1">Uncharacterized protein</fullName>
    </submittedName>
</protein>
<dbReference type="RefSeq" id="WP_353895985.1">
    <property type="nucleotide sequence ID" value="NZ_JBEVCJ010000009.1"/>
</dbReference>
<name>A0ABV2BU01_9GAMM</name>
<gene>
    <name evidence="1" type="ORF">ABVT43_09705</name>
</gene>
<sequence length="317" mass="36761">MEEFKVSVELGMSQVRLGVLDEFAMMILFGNYHSQFLTKDVKNNPSQIKDGKGNILYPAYFMTHLQVPIQKTLNRYQLWDRMELQVDCKRYGDTILESKYQAQSALDTEKFPITMNANSLFILDPAIYRSHKKQVSVPDAKTISEMEKLAMPPESIRDAAQIRTKEFADASAMNIVAPVFKYRLESGRDTDPGHPLVFAKMPDIMAMGERELLRYFTQHRISEEVLDCVCLLERKTFYYANAFAGSELSLFSKCFVEPLQKSLWPENPRFNYLCRIVFQTEMYDAGELLAISRAEKVIVCEMKDQMLMQDIKRLFIR</sequence>
<accession>A0ABV2BU01</accession>
<dbReference type="EMBL" id="JBEVCJ010000009">
    <property type="protein sequence ID" value="MET1255400.1"/>
    <property type="molecule type" value="Genomic_DNA"/>
</dbReference>
<reference evidence="1 2" key="1">
    <citation type="submission" date="2024-06" db="EMBL/GenBank/DDBJ databases">
        <authorList>
            <person name="Li F."/>
        </authorList>
    </citation>
    <scope>NUCLEOTIDE SEQUENCE [LARGE SCALE GENOMIC DNA]</scope>
    <source>
        <strain evidence="1 2">GXAS 311</strain>
    </source>
</reference>
<dbReference type="Gene3D" id="3.10.129.10">
    <property type="entry name" value="Hotdog Thioesterase"/>
    <property type="match status" value="1"/>
</dbReference>